<evidence type="ECO:0000313" key="3">
    <source>
        <dbReference type="Proteomes" id="UP000009168"/>
    </source>
</evidence>
<accession>I7MF67</accession>
<sequence length="316" mass="36625">MKQRSQSATVKSASDMTVRQMFDVATRNQIWGIEGYEISRKYVDPQKQIKDREFAELRDKNKLPTKNKNYVTKRGHFYNDLEKQFKGYPGPNKYKLDYVWVSQNDIEKGRKKPHDTKKNTYIDNIIDESKKRPVPGPGKYNITKTEEQIKKEVQEMKSKKIKQGERVDFLCEYQYVAAQTPGPGQYNGRQIQPKLQANRTKPDDWINKHKAEGKKRIKSAFPDVGTYKPILFNTFSKIEEMNQKQGTRPKSNYLGTAERFGGSSKKSKTSGPPGPGQYPLIANWPGKEEGKKKDSKAKNWMYNITKGTQEVRSIYY</sequence>
<organism evidence="2 3">
    <name type="scientific">Tetrahymena thermophila (strain SB210)</name>
    <dbReference type="NCBI Taxonomy" id="312017"/>
    <lineage>
        <taxon>Eukaryota</taxon>
        <taxon>Sar</taxon>
        <taxon>Alveolata</taxon>
        <taxon>Ciliophora</taxon>
        <taxon>Intramacronucleata</taxon>
        <taxon>Oligohymenophorea</taxon>
        <taxon>Hymenostomatida</taxon>
        <taxon>Tetrahymenina</taxon>
        <taxon>Tetrahymenidae</taxon>
        <taxon>Tetrahymena</taxon>
    </lineage>
</organism>
<dbReference type="KEGG" id="tet:TTHERM_00134870"/>
<evidence type="ECO:0000313" key="2">
    <source>
        <dbReference type="EMBL" id="EAR99422.4"/>
    </source>
</evidence>
<dbReference type="GeneID" id="7822981"/>
<dbReference type="AlphaFoldDB" id="I7MF67"/>
<dbReference type="InterPro" id="IPR010736">
    <property type="entry name" value="SHIPPO-rpt"/>
</dbReference>
<reference evidence="3" key="1">
    <citation type="journal article" date="2006" name="PLoS Biol.">
        <title>Macronuclear genome sequence of the ciliate Tetrahymena thermophila, a model eukaryote.</title>
        <authorList>
            <person name="Eisen J.A."/>
            <person name="Coyne R.S."/>
            <person name="Wu M."/>
            <person name="Wu D."/>
            <person name="Thiagarajan M."/>
            <person name="Wortman J.R."/>
            <person name="Badger J.H."/>
            <person name="Ren Q."/>
            <person name="Amedeo P."/>
            <person name="Jones K.M."/>
            <person name="Tallon L.J."/>
            <person name="Delcher A.L."/>
            <person name="Salzberg S.L."/>
            <person name="Silva J.C."/>
            <person name="Haas B.J."/>
            <person name="Majoros W.H."/>
            <person name="Farzad M."/>
            <person name="Carlton J.M."/>
            <person name="Smith R.K. Jr."/>
            <person name="Garg J."/>
            <person name="Pearlman R.E."/>
            <person name="Karrer K.M."/>
            <person name="Sun L."/>
            <person name="Manning G."/>
            <person name="Elde N.C."/>
            <person name="Turkewitz A.P."/>
            <person name="Asai D.J."/>
            <person name="Wilkes D.E."/>
            <person name="Wang Y."/>
            <person name="Cai H."/>
            <person name="Collins K."/>
            <person name="Stewart B.A."/>
            <person name="Lee S.R."/>
            <person name="Wilamowska K."/>
            <person name="Weinberg Z."/>
            <person name="Ruzzo W.L."/>
            <person name="Wloga D."/>
            <person name="Gaertig J."/>
            <person name="Frankel J."/>
            <person name="Tsao C.-C."/>
            <person name="Gorovsky M.A."/>
            <person name="Keeling P.J."/>
            <person name="Waller R.F."/>
            <person name="Patron N.J."/>
            <person name="Cherry J.M."/>
            <person name="Stover N.A."/>
            <person name="Krieger C.J."/>
            <person name="del Toro C."/>
            <person name="Ryder H.F."/>
            <person name="Williamson S.C."/>
            <person name="Barbeau R.A."/>
            <person name="Hamilton E.P."/>
            <person name="Orias E."/>
        </authorList>
    </citation>
    <scope>NUCLEOTIDE SEQUENCE [LARGE SCALE GENOMIC DNA]</scope>
    <source>
        <strain evidence="3">SB210</strain>
    </source>
</reference>
<name>I7MF67_TETTS</name>
<gene>
    <name evidence="2" type="ORF">TTHERM_00134870</name>
</gene>
<dbReference type="EMBL" id="GG662639">
    <property type="protein sequence ID" value="EAR99422.4"/>
    <property type="molecule type" value="Genomic_DNA"/>
</dbReference>
<dbReference type="RefSeq" id="XP_001019667.4">
    <property type="nucleotide sequence ID" value="XM_001019667.4"/>
</dbReference>
<protein>
    <submittedName>
        <fullName evidence="2">Sperm-tail PG-rich repeat protein</fullName>
    </submittedName>
</protein>
<dbReference type="Proteomes" id="UP000009168">
    <property type="component" value="Unassembled WGS sequence"/>
</dbReference>
<keyword evidence="3" id="KW-1185">Reference proteome</keyword>
<feature type="compositionally biased region" description="Polar residues" evidence="1">
    <location>
        <begin position="243"/>
        <end position="254"/>
    </location>
</feature>
<dbReference type="eggNOG" id="ENOG502SNSY">
    <property type="taxonomic scope" value="Eukaryota"/>
</dbReference>
<dbReference type="OrthoDB" id="406368at2759"/>
<feature type="region of interest" description="Disordered" evidence="1">
    <location>
        <begin position="243"/>
        <end position="298"/>
    </location>
</feature>
<proteinExistence type="predicted"/>
<dbReference type="InParanoid" id="I7MF67"/>
<evidence type="ECO:0000256" key="1">
    <source>
        <dbReference type="SAM" id="MobiDB-lite"/>
    </source>
</evidence>
<dbReference type="Pfam" id="PF07004">
    <property type="entry name" value="SHIPPO-rpt"/>
    <property type="match status" value="2"/>
</dbReference>